<proteinExistence type="predicted"/>
<dbReference type="AlphaFoldDB" id="A0A016UTB5"/>
<reference evidence="2" key="1">
    <citation type="journal article" date="2015" name="Nat. Genet.">
        <title>The genome and transcriptome of the zoonotic hookworm Ancylostoma ceylanicum identify infection-specific gene families.</title>
        <authorList>
            <person name="Schwarz E.M."/>
            <person name="Hu Y."/>
            <person name="Antoshechkin I."/>
            <person name="Miller M.M."/>
            <person name="Sternberg P.W."/>
            <person name="Aroian R.V."/>
        </authorList>
    </citation>
    <scope>NUCLEOTIDE SEQUENCE</scope>
    <source>
        <strain evidence="2">HY135</strain>
    </source>
</reference>
<keyword evidence="2" id="KW-1185">Reference proteome</keyword>
<protein>
    <submittedName>
        <fullName evidence="1">Uncharacterized protein</fullName>
    </submittedName>
</protein>
<dbReference type="Proteomes" id="UP000024635">
    <property type="component" value="Unassembled WGS sequence"/>
</dbReference>
<evidence type="ECO:0000313" key="2">
    <source>
        <dbReference type="Proteomes" id="UP000024635"/>
    </source>
</evidence>
<gene>
    <name evidence="1" type="primary">Acey_s0029.g1838</name>
    <name evidence="1" type="ORF">Y032_0029g1838</name>
</gene>
<name>A0A016UTB5_9BILA</name>
<accession>A0A016UTB5</accession>
<evidence type="ECO:0000313" key="1">
    <source>
        <dbReference type="EMBL" id="EYC17733.1"/>
    </source>
</evidence>
<comment type="caution">
    <text evidence="1">The sequence shown here is derived from an EMBL/GenBank/DDBJ whole genome shotgun (WGS) entry which is preliminary data.</text>
</comment>
<organism evidence="1 2">
    <name type="scientific">Ancylostoma ceylanicum</name>
    <dbReference type="NCBI Taxonomy" id="53326"/>
    <lineage>
        <taxon>Eukaryota</taxon>
        <taxon>Metazoa</taxon>
        <taxon>Ecdysozoa</taxon>
        <taxon>Nematoda</taxon>
        <taxon>Chromadorea</taxon>
        <taxon>Rhabditida</taxon>
        <taxon>Rhabditina</taxon>
        <taxon>Rhabditomorpha</taxon>
        <taxon>Strongyloidea</taxon>
        <taxon>Ancylostomatidae</taxon>
        <taxon>Ancylostomatinae</taxon>
        <taxon>Ancylostoma</taxon>
    </lineage>
</organism>
<sequence length="85" mass="9867">MLQEQRAQHNNKIWEVILGPLRLNDTFGFSLHCDYCFSLLWMVEDPQLLLSFLFSHGEVIKEVLCVVLSLCIAELYGKKVERPLS</sequence>
<dbReference type="EMBL" id="JARK01001365">
    <property type="protein sequence ID" value="EYC17733.1"/>
    <property type="molecule type" value="Genomic_DNA"/>
</dbReference>